<name>A0A7S1A372_NOCSC</name>
<protein>
    <submittedName>
        <fullName evidence="2">Uncharacterized protein</fullName>
    </submittedName>
</protein>
<feature type="region of interest" description="Disordered" evidence="1">
    <location>
        <begin position="1"/>
        <end position="94"/>
    </location>
</feature>
<feature type="compositionally biased region" description="Basic and acidic residues" evidence="1">
    <location>
        <begin position="30"/>
        <end position="39"/>
    </location>
</feature>
<reference evidence="2" key="1">
    <citation type="submission" date="2021-01" db="EMBL/GenBank/DDBJ databases">
        <authorList>
            <person name="Corre E."/>
            <person name="Pelletier E."/>
            <person name="Niang G."/>
            <person name="Scheremetjew M."/>
            <person name="Finn R."/>
            <person name="Kale V."/>
            <person name="Holt S."/>
            <person name="Cochrane G."/>
            <person name="Meng A."/>
            <person name="Brown T."/>
            <person name="Cohen L."/>
        </authorList>
    </citation>
    <scope>NUCLEOTIDE SEQUENCE</scope>
</reference>
<dbReference type="AlphaFoldDB" id="A0A7S1A372"/>
<evidence type="ECO:0000313" key="2">
    <source>
        <dbReference type="EMBL" id="CAD8841050.1"/>
    </source>
</evidence>
<feature type="compositionally biased region" description="Basic residues" evidence="1">
    <location>
        <begin position="1"/>
        <end position="13"/>
    </location>
</feature>
<feature type="compositionally biased region" description="Basic and acidic residues" evidence="1">
    <location>
        <begin position="79"/>
        <end position="94"/>
    </location>
</feature>
<feature type="compositionally biased region" description="Basic residues" evidence="1">
    <location>
        <begin position="52"/>
        <end position="61"/>
    </location>
</feature>
<gene>
    <name evidence="2" type="ORF">NSCI0253_LOCUS15398</name>
</gene>
<organism evidence="2">
    <name type="scientific">Noctiluca scintillans</name>
    <name type="common">Sea sparkle</name>
    <name type="synonym">Red tide dinoflagellate</name>
    <dbReference type="NCBI Taxonomy" id="2966"/>
    <lineage>
        <taxon>Eukaryota</taxon>
        <taxon>Sar</taxon>
        <taxon>Alveolata</taxon>
        <taxon>Dinophyceae</taxon>
        <taxon>Noctilucales</taxon>
        <taxon>Noctilucaceae</taxon>
        <taxon>Noctiluca</taxon>
    </lineage>
</organism>
<proteinExistence type="predicted"/>
<sequence>MLGPRRRGVHAHTGKQQQQHQQQPQAEQRSQSEVEERRSLSGSRARSEASPGRKKPGKRKAFAWMDSGDESGGGSDSSEQVKDREKQVKDRAAACSEDRWKVSQRDRDARPLLARVAEVETFSDMVRLAPELQRRAPRMLPAELAAAVTAAARVKFYDAEAFQSGLLPTARRHLQRTSSSFTTDEAVDLVSGLAALNVYDKPIFSKVVEAFVEKRAELEDGTRRVRLLTAFRAVKHEDDKDFIAYLVQREKTERYEQRLLEQQGLAGPQIYYGGLRK</sequence>
<dbReference type="EMBL" id="HBFQ01021966">
    <property type="protein sequence ID" value="CAD8841050.1"/>
    <property type="molecule type" value="Transcribed_RNA"/>
</dbReference>
<accession>A0A7S1A372</accession>
<evidence type="ECO:0000256" key="1">
    <source>
        <dbReference type="SAM" id="MobiDB-lite"/>
    </source>
</evidence>
<feature type="compositionally biased region" description="Low complexity" evidence="1">
    <location>
        <begin position="16"/>
        <end position="29"/>
    </location>
</feature>